<reference evidence="6" key="1">
    <citation type="submission" date="2020-05" db="EMBL/GenBank/DDBJ databases">
        <authorList>
            <person name="Chiriac C."/>
            <person name="Salcher M."/>
            <person name="Ghai R."/>
            <person name="Kavagutti S V."/>
        </authorList>
    </citation>
    <scope>NUCLEOTIDE SEQUENCE</scope>
</reference>
<keyword evidence="2" id="KW-0031">Aminopeptidase</keyword>
<evidence type="ECO:0000256" key="3">
    <source>
        <dbReference type="ARBA" id="ARBA00022670"/>
    </source>
</evidence>
<proteinExistence type="inferred from homology"/>
<dbReference type="PRINTS" id="PR00481">
    <property type="entry name" value="LAMNOPPTDASE"/>
</dbReference>
<organism evidence="6">
    <name type="scientific">freshwater metagenome</name>
    <dbReference type="NCBI Taxonomy" id="449393"/>
    <lineage>
        <taxon>unclassified sequences</taxon>
        <taxon>metagenomes</taxon>
        <taxon>ecological metagenomes</taxon>
    </lineage>
</organism>
<dbReference type="PROSITE" id="PS00631">
    <property type="entry name" value="CYTOSOL_AP"/>
    <property type="match status" value="1"/>
</dbReference>
<evidence type="ECO:0000313" key="6">
    <source>
        <dbReference type="EMBL" id="CAB4973504.1"/>
    </source>
</evidence>
<dbReference type="GO" id="GO:0030145">
    <property type="term" value="F:manganese ion binding"/>
    <property type="evidence" value="ECO:0007669"/>
    <property type="project" value="InterPro"/>
</dbReference>
<dbReference type="EMBL" id="CAFBNE010000230">
    <property type="protein sequence ID" value="CAB4973504.1"/>
    <property type="molecule type" value="Genomic_DNA"/>
</dbReference>
<evidence type="ECO:0000256" key="4">
    <source>
        <dbReference type="ARBA" id="ARBA00022801"/>
    </source>
</evidence>
<name>A0A6J7M7G2_9ZZZZ</name>
<evidence type="ECO:0000256" key="2">
    <source>
        <dbReference type="ARBA" id="ARBA00022438"/>
    </source>
</evidence>
<dbReference type="PANTHER" id="PTHR11963">
    <property type="entry name" value="LEUCINE AMINOPEPTIDASE-RELATED"/>
    <property type="match status" value="1"/>
</dbReference>
<dbReference type="Pfam" id="PF00883">
    <property type="entry name" value="Peptidase_M17"/>
    <property type="match status" value="1"/>
</dbReference>
<dbReference type="GO" id="GO:0005737">
    <property type="term" value="C:cytoplasm"/>
    <property type="evidence" value="ECO:0007669"/>
    <property type="project" value="InterPro"/>
</dbReference>
<accession>A0A6J7M7G2</accession>
<keyword evidence="3" id="KW-0645">Protease</keyword>
<feature type="domain" description="Cytosol aminopeptidase" evidence="5">
    <location>
        <begin position="64"/>
        <end position="71"/>
    </location>
</feature>
<dbReference type="GO" id="GO:0070006">
    <property type="term" value="F:metalloaminopeptidase activity"/>
    <property type="evidence" value="ECO:0007669"/>
    <property type="project" value="InterPro"/>
</dbReference>
<dbReference type="SUPFAM" id="SSF53187">
    <property type="entry name" value="Zn-dependent exopeptidases"/>
    <property type="match status" value="1"/>
</dbReference>
<sequence length="219" mass="22521">MDEMKGDMAGAAAVIAAVQAIATLGIKVKVTGWLAIAENMPSSTAQRPGDVITMFDGTTVEVLNTDAEGRLVLADALGMAVKEKPDLIIDVATLTGAQSVALGRRVSGVMSNDDDARDQVCAAAEAAGESMWPMPLPEDLRAALDSSTADIANIGDRMGGMLSAGVFLSTFIPEGQPWVHLDIAGPAFNDKGAYGYLPKGGTGAAVRTFVRIAQTIAAG</sequence>
<dbReference type="Gene3D" id="3.40.630.10">
    <property type="entry name" value="Zn peptidases"/>
    <property type="match status" value="1"/>
</dbReference>
<evidence type="ECO:0000259" key="5">
    <source>
        <dbReference type="PROSITE" id="PS00631"/>
    </source>
</evidence>
<keyword evidence="4" id="KW-0378">Hydrolase</keyword>
<dbReference type="InterPro" id="IPR011356">
    <property type="entry name" value="Leucine_aapep/pepB"/>
</dbReference>
<protein>
    <submittedName>
        <fullName evidence="6">Unannotated protein</fullName>
    </submittedName>
</protein>
<dbReference type="InterPro" id="IPR000819">
    <property type="entry name" value="Peptidase_M17_C"/>
</dbReference>
<dbReference type="AlphaFoldDB" id="A0A6J7M7G2"/>
<dbReference type="PANTHER" id="PTHR11963:SF23">
    <property type="entry name" value="CYTOSOL AMINOPEPTIDASE"/>
    <property type="match status" value="1"/>
</dbReference>
<gene>
    <name evidence="6" type="ORF">UFOPK3772_03555</name>
</gene>
<comment type="similarity">
    <text evidence="1">Belongs to the peptidase M17 family.</text>
</comment>
<evidence type="ECO:0000256" key="1">
    <source>
        <dbReference type="ARBA" id="ARBA00009528"/>
    </source>
</evidence>
<dbReference type="GO" id="GO:0006508">
    <property type="term" value="P:proteolysis"/>
    <property type="evidence" value="ECO:0007669"/>
    <property type="project" value="UniProtKB-KW"/>
</dbReference>